<dbReference type="PROSITE" id="PS50053">
    <property type="entry name" value="UBIQUITIN_2"/>
    <property type="match status" value="1"/>
</dbReference>
<protein>
    <recommendedName>
        <fullName evidence="7">Ubiquitin-like domain-containing protein</fullName>
    </recommendedName>
</protein>
<accession>A0A6G1GYJ2</accession>
<dbReference type="InterPro" id="IPR029071">
    <property type="entry name" value="Ubiquitin-like_domsf"/>
</dbReference>
<organism evidence="5 6">
    <name type="scientific">Aulographum hederae CBS 113979</name>
    <dbReference type="NCBI Taxonomy" id="1176131"/>
    <lineage>
        <taxon>Eukaryota</taxon>
        <taxon>Fungi</taxon>
        <taxon>Dikarya</taxon>
        <taxon>Ascomycota</taxon>
        <taxon>Pezizomycotina</taxon>
        <taxon>Dothideomycetes</taxon>
        <taxon>Pleosporomycetidae</taxon>
        <taxon>Aulographales</taxon>
        <taxon>Aulographaceae</taxon>
    </lineage>
</organism>
<dbReference type="Gene3D" id="1.20.900.10">
    <property type="entry name" value="Dbl homology (DH) domain"/>
    <property type="match status" value="1"/>
</dbReference>
<evidence type="ECO:0000259" key="4">
    <source>
        <dbReference type="PROSITE" id="PS50053"/>
    </source>
</evidence>
<feature type="region of interest" description="Disordered" evidence="2">
    <location>
        <begin position="592"/>
        <end position="611"/>
    </location>
</feature>
<dbReference type="PROSITE" id="PS50010">
    <property type="entry name" value="DH_2"/>
    <property type="match status" value="1"/>
</dbReference>
<dbReference type="InterPro" id="IPR000219">
    <property type="entry name" value="DH_dom"/>
</dbReference>
<keyword evidence="6" id="KW-1185">Reference proteome</keyword>
<dbReference type="SUPFAM" id="SSF54236">
    <property type="entry name" value="Ubiquitin-like"/>
    <property type="match status" value="1"/>
</dbReference>
<evidence type="ECO:0000259" key="3">
    <source>
        <dbReference type="PROSITE" id="PS50010"/>
    </source>
</evidence>
<evidence type="ECO:0000313" key="5">
    <source>
        <dbReference type="EMBL" id="KAF1985819.1"/>
    </source>
</evidence>
<gene>
    <name evidence="5" type="ORF">K402DRAFT_464139</name>
</gene>
<dbReference type="SMART" id="SM00213">
    <property type="entry name" value="UBQ"/>
    <property type="match status" value="1"/>
</dbReference>
<dbReference type="Proteomes" id="UP000800041">
    <property type="component" value="Unassembled WGS sequence"/>
</dbReference>
<dbReference type="SUPFAM" id="SSF48065">
    <property type="entry name" value="DBL homology domain (DH-domain)"/>
    <property type="match status" value="1"/>
</dbReference>
<feature type="coiled-coil region" evidence="1">
    <location>
        <begin position="900"/>
        <end position="934"/>
    </location>
</feature>
<dbReference type="GO" id="GO:0005085">
    <property type="term" value="F:guanyl-nucleotide exchange factor activity"/>
    <property type="evidence" value="ECO:0007669"/>
    <property type="project" value="InterPro"/>
</dbReference>
<name>A0A6G1GYJ2_9PEZI</name>
<feature type="region of interest" description="Disordered" evidence="2">
    <location>
        <begin position="233"/>
        <end position="255"/>
    </location>
</feature>
<evidence type="ECO:0000256" key="1">
    <source>
        <dbReference type="SAM" id="Coils"/>
    </source>
</evidence>
<dbReference type="InterPro" id="IPR000626">
    <property type="entry name" value="Ubiquitin-like_dom"/>
</dbReference>
<feature type="compositionally biased region" description="Polar residues" evidence="2">
    <location>
        <begin position="596"/>
        <end position="606"/>
    </location>
</feature>
<evidence type="ECO:0008006" key="7">
    <source>
        <dbReference type="Google" id="ProtNLM"/>
    </source>
</evidence>
<proteinExistence type="predicted"/>
<dbReference type="Pfam" id="PF00240">
    <property type="entry name" value="ubiquitin"/>
    <property type="match status" value="1"/>
</dbReference>
<dbReference type="OrthoDB" id="20872at2759"/>
<evidence type="ECO:0000256" key="2">
    <source>
        <dbReference type="SAM" id="MobiDB-lite"/>
    </source>
</evidence>
<sequence>METATDSRTIFEAAEQCVERFHECLTQLQYMQDGTGSALVEDQYGRFSIWISNIGVFAPGHASMDYRLREAADIKDLVVRLLDTLLGHIGNRKESHAFVWVHANTDNCTVCDLLLTSQGISAEQELKGASATTFDISSESAQTHLKAVAEDIRILHRLSNTIRKASAESQNIKAASTFEMKDADGIDLGQRFKEHFAAKLLELKFPGASPTLRDRLASAMLLRRKRILYRKSRQVSRPSRIAPKPVPMQMPKPEPRFVPERQVIGEKPMEDRTIIETPLAPSRVNSQPHTATTLDPDRFRKASAPSRISSVKSIPLTQEDELNFPPAPRATAGYECICPYCFLVLLGDEATNPRKWREHVKNDLDPYVCLFEDCDHPLELYKHSEAWLKHMRQEHMLRWRCAAKSHKPEMFETRAAFEEHMRQRHKNTFSEKQLPLLAERSARPTGPTFVECPLCGLSQANEGMENHVVQHLRFIALKSLPWPDDVEDAPSSKASERPKTRTTIADQSEYGVPPIFDGIRRPATFGFQDNKTDDTVQVSEATEMPYENVSRTEWAFLHESAEDERFSGFAVISAALIVSDPILEAFARHADKDQSSVHSPGKSNSLGPHKWGRKVSPTWATHFKLQDDELLDHPGPNIERQKVIHKLIYKEQCFLAEIVDARSRIEDLLYRIIQRGNVKDPPRRIDDPYTSVFDGLDSLITKHTQLVDKLLSRQDEEGPWIQTIADIVLDWASNQGTIDVHVDYAAGRLKAESHLLELLADSTSNRDTQITFNVNSYGTKYVLTLPCSTTVADVKAALASPSYSSIPTERQWLISFDRTLSDRQTLKEAKVQDGHTIHLVNIGDSNTNQNPANSGNTAESTTQLLSIETDPFGLLSLTMPQPIKHLKRLHHYSDNVIQTLRRYFNVNDQMTEERQRLRNSMSHLETIIEKAESSEKISRDRIDLTILLSSIVLPQKMKDLVNLDLNSEHRQLFFQSDLFVRSRLQSSDGNDLQVRIPWVTKHVILLDNYLIMATEINSEEGSRYELSDFPIPIQLLSLHRHSRETIFNQSRPRTTVNFADLEGEYGNYVAISHLGKRDYDFSASSEMIQTHFTEAIELARSQLVSSRRIEPFTLKVVAGSENAYKYRPRFYIGPDCSPLFQALTRFRGALFAPIGKISCAVAFNLLGVDSFLFLGTSEGLSLHGLAQPGADLRWHTSDFGANIKQVAILSKSKVVLLNDDGLYTFSFSDVSLGSPASVAATKKTISENRNIDFFYVDDESNLLFYKVRSGFISNFSGPSSTIKILQTDPHAPQNPKSQPIWKRPFINPTKQHELFPELTEYTLRSVVNLL</sequence>
<keyword evidence="1" id="KW-0175">Coiled coil</keyword>
<dbReference type="InterPro" id="IPR035899">
    <property type="entry name" value="DBL_dom_sf"/>
</dbReference>
<feature type="region of interest" description="Disordered" evidence="2">
    <location>
        <begin position="841"/>
        <end position="860"/>
    </location>
</feature>
<feature type="domain" description="DH" evidence="3">
    <location>
        <begin position="639"/>
        <end position="934"/>
    </location>
</feature>
<feature type="compositionally biased region" description="Polar residues" evidence="2">
    <location>
        <begin position="843"/>
        <end position="860"/>
    </location>
</feature>
<dbReference type="Gene3D" id="3.10.20.90">
    <property type="entry name" value="Phosphatidylinositol 3-kinase Catalytic Subunit, Chain A, domain 1"/>
    <property type="match status" value="1"/>
</dbReference>
<evidence type="ECO:0000313" key="6">
    <source>
        <dbReference type="Proteomes" id="UP000800041"/>
    </source>
</evidence>
<dbReference type="PANTHER" id="PTHR35391:SF7">
    <property type="entry name" value="C2H2-TYPE DOMAIN-CONTAINING PROTEIN"/>
    <property type="match status" value="1"/>
</dbReference>
<reference evidence="5" key="1">
    <citation type="journal article" date="2020" name="Stud. Mycol.">
        <title>101 Dothideomycetes genomes: a test case for predicting lifestyles and emergence of pathogens.</title>
        <authorList>
            <person name="Haridas S."/>
            <person name="Albert R."/>
            <person name="Binder M."/>
            <person name="Bloem J."/>
            <person name="Labutti K."/>
            <person name="Salamov A."/>
            <person name="Andreopoulos B."/>
            <person name="Baker S."/>
            <person name="Barry K."/>
            <person name="Bills G."/>
            <person name="Bluhm B."/>
            <person name="Cannon C."/>
            <person name="Castanera R."/>
            <person name="Culley D."/>
            <person name="Daum C."/>
            <person name="Ezra D."/>
            <person name="Gonzalez J."/>
            <person name="Henrissat B."/>
            <person name="Kuo A."/>
            <person name="Liang C."/>
            <person name="Lipzen A."/>
            <person name="Lutzoni F."/>
            <person name="Magnuson J."/>
            <person name="Mondo S."/>
            <person name="Nolan M."/>
            <person name="Ohm R."/>
            <person name="Pangilinan J."/>
            <person name="Park H.-J."/>
            <person name="Ramirez L."/>
            <person name="Alfaro M."/>
            <person name="Sun H."/>
            <person name="Tritt A."/>
            <person name="Yoshinaga Y."/>
            <person name="Zwiers L.-H."/>
            <person name="Turgeon B."/>
            <person name="Goodwin S."/>
            <person name="Spatafora J."/>
            <person name="Crous P."/>
            <person name="Grigoriev I."/>
        </authorList>
    </citation>
    <scope>NUCLEOTIDE SEQUENCE</scope>
    <source>
        <strain evidence="5">CBS 113979</strain>
    </source>
</reference>
<feature type="domain" description="Ubiquitin-like" evidence="4">
    <location>
        <begin position="768"/>
        <end position="840"/>
    </location>
</feature>
<dbReference type="PANTHER" id="PTHR35391">
    <property type="entry name" value="C2H2-TYPE DOMAIN-CONTAINING PROTEIN-RELATED"/>
    <property type="match status" value="1"/>
</dbReference>
<dbReference type="EMBL" id="ML977160">
    <property type="protein sequence ID" value="KAF1985819.1"/>
    <property type="molecule type" value="Genomic_DNA"/>
</dbReference>